<reference evidence="1 2" key="2">
    <citation type="submission" date="2018-11" db="EMBL/GenBank/DDBJ databases">
        <authorList>
            <consortium name="Pathogen Informatics"/>
        </authorList>
    </citation>
    <scope>NUCLEOTIDE SEQUENCE [LARGE SCALE GENOMIC DNA]</scope>
</reference>
<gene>
    <name evidence="1" type="ORF">GPUH_LOCUS6552</name>
</gene>
<organism evidence="3">
    <name type="scientific">Gongylonema pulchrum</name>
    <dbReference type="NCBI Taxonomy" id="637853"/>
    <lineage>
        <taxon>Eukaryota</taxon>
        <taxon>Metazoa</taxon>
        <taxon>Ecdysozoa</taxon>
        <taxon>Nematoda</taxon>
        <taxon>Chromadorea</taxon>
        <taxon>Rhabditida</taxon>
        <taxon>Spirurina</taxon>
        <taxon>Spiruromorpha</taxon>
        <taxon>Spiruroidea</taxon>
        <taxon>Gongylonematidae</taxon>
        <taxon>Gongylonema</taxon>
    </lineage>
</organism>
<dbReference type="Proteomes" id="UP000271098">
    <property type="component" value="Unassembled WGS sequence"/>
</dbReference>
<accession>A0A183DCW0</accession>
<evidence type="ECO:0000313" key="1">
    <source>
        <dbReference type="EMBL" id="VDK55120.1"/>
    </source>
</evidence>
<sequence>MHDLAAILTVLTFPNNVYDKRIQADNSNPKLISLKTHSGNVMGNRNNTMNVANVTAAIMVTFAFPNTSQRSASAHSEEH</sequence>
<dbReference type="AlphaFoldDB" id="A0A183DCW0"/>
<reference evidence="3" key="1">
    <citation type="submission" date="2016-06" db="UniProtKB">
        <authorList>
            <consortium name="WormBaseParasite"/>
        </authorList>
    </citation>
    <scope>IDENTIFICATION</scope>
</reference>
<evidence type="ECO:0000313" key="2">
    <source>
        <dbReference type="Proteomes" id="UP000271098"/>
    </source>
</evidence>
<keyword evidence="2" id="KW-1185">Reference proteome</keyword>
<name>A0A183DCW0_9BILA</name>
<proteinExistence type="predicted"/>
<protein>
    <submittedName>
        <fullName evidence="3">Transposase</fullName>
    </submittedName>
</protein>
<dbReference type="WBParaSite" id="GPUH_0000656001-mRNA-1">
    <property type="protein sequence ID" value="GPUH_0000656001-mRNA-1"/>
    <property type="gene ID" value="GPUH_0000656001"/>
</dbReference>
<dbReference type="EMBL" id="UYRT01015586">
    <property type="protein sequence ID" value="VDK55120.1"/>
    <property type="molecule type" value="Genomic_DNA"/>
</dbReference>
<evidence type="ECO:0000313" key="3">
    <source>
        <dbReference type="WBParaSite" id="GPUH_0000656001-mRNA-1"/>
    </source>
</evidence>